<dbReference type="AlphaFoldDB" id="A0AA97GV15"/>
<evidence type="ECO:0000313" key="4">
    <source>
        <dbReference type="EMBL" id="WOC12295.1"/>
    </source>
</evidence>
<reference evidence="4" key="1">
    <citation type="submission" date="2023-06" db="EMBL/GenBank/DDBJ databases">
        <title>Gordonia sp. nov. and Pseudochrobactrum sp. nov., two species isolated from the burying beetle Nicrophorus vespilloides.</title>
        <authorList>
            <person name="Poehlein A."/>
            <person name="Guzman J."/>
            <person name="Daniel R."/>
            <person name="Vilcinskas A."/>
        </authorList>
    </citation>
    <scope>NUCLEOTIDE SEQUENCE</scope>
    <source>
        <strain evidence="4">MP11Mi</strain>
    </source>
</reference>
<dbReference type="PANTHER" id="PTHR43861:SF3">
    <property type="entry name" value="PUTATIVE (AFU_ORTHOLOGUE AFUA_2G14390)-RELATED"/>
    <property type="match status" value="1"/>
</dbReference>
<dbReference type="GO" id="GO:0016740">
    <property type="term" value="F:transferase activity"/>
    <property type="evidence" value="ECO:0007669"/>
    <property type="project" value="UniProtKB-KW"/>
</dbReference>
<dbReference type="Pfam" id="PF13649">
    <property type="entry name" value="Methyltransf_25"/>
    <property type="match status" value="1"/>
</dbReference>
<feature type="compositionally biased region" description="Basic and acidic residues" evidence="2">
    <location>
        <begin position="1"/>
        <end position="22"/>
    </location>
</feature>
<gene>
    <name evidence="4" type="ORF">MP11Mi_13800</name>
</gene>
<keyword evidence="1" id="KW-0808">Transferase</keyword>
<sequence>MVDVMTEQHEHGPGNKGRHPETAQEWDELYSTSDRLWTTNVNPALVAEIASLVPGTALDIGSGEGADARWLADEGWKVTAVDISQVAIDRARAADHAGAIAWHRLDVAEEPLPNAPFGLVSAIYFHIARTQERLLDALVDAVEPGGRFLLVVHAAQGMKEHGFDPSDYFFPSDISDRLGDDWEVEVNEVRPRGVPAGNGVHIDDEVLRVRRIR</sequence>
<dbReference type="EMBL" id="CP128986">
    <property type="protein sequence ID" value="WOC12295.1"/>
    <property type="molecule type" value="Genomic_DNA"/>
</dbReference>
<evidence type="ECO:0000256" key="2">
    <source>
        <dbReference type="SAM" id="MobiDB-lite"/>
    </source>
</evidence>
<accession>A0AA97GV15</accession>
<protein>
    <recommendedName>
        <fullName evidence="3">Methyltransferase domain-containing protein</fullName>
    </recommendedName>
</protein>
<organism evidence="4">
    <name type="scientific">Gordonia sp. MP11Mi</name>
    <dbReference type="NCBI Taxonomy" id="3022769"/>
    <lineage>
        <taxon>Bacteria</taxon>
        <taxon>Bacillati</taxon>
        <taxon>Actinomycetota</taxon>
        <taxon>Actinomycetes</taxon>
        <taxon>Mycobacteriales</taxon>
        <taxon>Gordoniaceae</taxon>
        <taxon>Gordonia</taxon>
    </lineage>
</organism>
<dbReference type="PANTHER" id="PTHR43861">
    <property type="entry name" value="TRANS-ACONITATE 2-METHYLTRANSFERASE-RELATED"/>
    <property type="match status" value="1"/>
</dbReference>
<dbReference type="InterPro" id="IPR029063">
    <property type="entry name" value="SAM-dependent_MTases_sf"/>
</dbReference>
<dbReference type="CDD" id="cd02440">
    <property type="entry name" value="AdoMet_MTases"/>
    <property type="match status" value="1"/>
</dbReference>
<evidence type="ECO:0000256" key="1">
    <source>
        <dbReference type="ARBA" id="ARBA00022679"/>
    </source>
</evidence>
<dbReference type="Gene3D" id="3.40.50.150">
    <property type="entry name" value="Vaccinia Virus protein VP39"/>
    <property type="match status" value="1"/>
</dbReference>
<dbReference type="InterPro" id="IPR041698">
    <property type="entry name" value="Methyltransf_25"/>
</dbReference>
<dbReference type="SUPFAM" id="SSF53335">
    <property type="entry name" value="S-adenosyl-L-methionine-dependent methyltransferases"/>
    <property type="match status" value="1"/>
</dbReference>
<name>A0AA97GV15_9ACTN</name>
<feature type="domain" description="Methyltransferase" evidence="3">
    <location>
        <begin position="58"/>
        <end position="146"/>
    </location>
</feature>
<feature type="region of interest" description="Disordered" evidence="2">
    <location>
        <begin position="1"/>
        <end position="23"/>
    </location>
</feature>
<proteinExistence type="predicted"/>
<evidence type="ECO:0000259" key="3">
    <source>
        <dbReference type="Pfam" id="PF13649"/>
    </source>
</evidence>